<name>A0A0N5ACQ8_9BILA</name>
<dbReference type="Proteomes" id="UP000046393">
    <property type="component" value="Unplaced"/>
</dbReference>
<evidence type="ECO:0000256" key="2">
    <source>
        <dbReference type="ARBA" id="ARBA00031894"/>
    </source>
</evidence>
<evidence type="ECO:0000313" key="4">
    <source>
        <dbReference type="Proteomes" id="UP000046393"/>
    </source>
</evidence>
<dbReference type="WBParaSite" id="SMUV_0000193701-mRNA-1">
    <property type="protein sequence ID" value="SMUV_0000193701-mRNA-1"/>
    <property type="gene ID" value="SMUV_0000193701"/>
</dbReference>
<reference evidence="5" key="1">
    <citation type="submission" date="2017-02" db="UniProtKB">
        <authorList>
            <consortium name="WormBaseParasite"/>
        </authorList>
    </citation>
    <scope>IDENTIFICATION</scope>
</reference>
<sequence>MDVTFLFPRGLLNNVTVVLSSSHLLFYKTNVTAVTLKTTQIPENRDRSILEQLPPILALIFRAMALLIRAVRNYDYMYASNLKAGPLQEDIEFKKKQQEEAKKLKEAAQKAAQHGPLLGGGIKKSGKK</sequence>
<dbReference type="STRING" id="451379.A0A0N5ACQ8"/>
<evidence type="ECO:0000256" key="3">
    <source>
        <dbReference type="SAM" id="MobiDB-lite"/>
    </source>
</evidence>
<feature type="compositionally biased region" description="Gly residues" evidence="3">
    <location>
        <begin position="117"/>
        <end position="128"/>
    </location>
</feature>
<evidence type="ECO:0000313" key="5">
    <source>
        <dbReference type="WBParaSite" id="SMUV_0000193701-mRNA-1"/>
    </source>
</evidence>
<dbReference type="InterPro" id="IPR015157">
    <property type="entry name" value="TMA7"/>
</dbReference>
<evidence type="ECO:0000256" key="1">
    <source>
        <dbReference type="ARBA" id="ARBA00015581"/>
    </source>
</evidence>
<organism evidence="4 5">
    <name type="scientific">Syphacia muris</name>
    <dbReference type="NCBI Taxonomy" id="451379"/>
    <lineage>
        <taxon>Eukaryota</taxon>
        <taxon>Metazoa</taxon>
        <taxon>Ecdysozoa</taxon>
        <taxon>Nematoda</taxon>
        <taxon>Chromadorea</taxon>
        <taxon>Rhabditida</taxon>
        <taxon>Spirurina</taxon>
        <taxon>Oxyuridomorpha</taxon>
        <taxon>Oxyuroidea</taxon>
        <taxon>Oxyuridae</taxon>
        <taxon>Syphacia</taxon>
    </lineage>
</organism>
<dbReference type="PANTHER" id="PTHR28632">
    <property type="entry name" value="TRANSLATION MACHINERY-ASSOCIATED PROTEIN 7"/>
    <property type="match status" value="1"/>
</dbReference>
<feature type="region of interest" description="Disordered" evidence="3">
    <location>
        <begin position="102"/>
        <end position="128"/>
    </location>
</feature>
<protein>
    <recommendedName>
        <fullName evidence="1">Translation machinery-associated protein 7 homolog</fullName>
    </recommendedName>
    <alternativeName>
        <fullName evidence="2">Coiled-coil domain-containing protein 72 homolog</fullName>
    </alternativeName>
</protein>
<dbReference type="Pfam" id="PF09072">
    <property type="entry name" value="TMA7"/>
    <property type="match status" value="1"/>
</dbReference>
<proteinExistence type="predicted"/>
<keyword evidence="4" id="KW-1185">Reference proteome</keyword>
<accession>A0A0N5ACQ8</accession>
<dbReference type="AlphaFoldDB" id="A0A0N5ACQ8"/>